<dbReference type="PANTHER" id="PTHR47071">
    <property type="entry name" value="PROTEIN TRM32"/>
    <property type="match status" value="1"/>
</dbReference>
<name>A0A8J5FFV5_ZINOF</name>
<dbReference type="PANTHER" id="PTHR47071:SF9">
    <property type="entry name" value="TRM32-LIKE PROTEIN (DUF3741)"/>
    <property type="match status" value="1"/>
</dbReference>
<feature type="region of interest" description="Disordered" evidence="1">
    <location>
        <begin position="43"/>
        <end position="81"/>
    </location>
</feature>
<feature type="region of interest" description="Disordered" evidence="1">
    <location>
        <begin position="94"/>
        <end position="115"/>
    </location>
</feature>
<feature type="domain" description="DUF4378" evidence="2">
    <location>
        <begin position="616"/>
        <end position="772"/>
    </location>
</feature>
<protein>
    <recommendedName>
        <fullName evidence="2">DUF4378 domain-containing protein</fullName>
    </recommendedName>
</protein>
<keyword evidence="4" id="KW-1185">Reference proteome</keyword>
<feature type="region of interest" description="Disordered" evidence="1">
    <location>
        <begin position="372"/>
        <end position="393"/>
    </location>
</feature>
<dbReference type="EMBL" id="JACMSC010000016">
    <property type="protein sequence ID" value="KAG6483230.1"/>
    <property type="molecule type" value="Genomic_DNA"/>
</dbReference>
<accession>A0A8J5FFV5</accession>
<evidence type="ECO:0000256" key="1">
    <source>
        <dbReference type="SAM" id="MobiDB-lite"/>
    </source>
</evidence>
<sequence length="804" mass="92016">MADGSSKILHENDRTRGCMQRFLHFLDLHQRLRLPKTLTYPRQIPRIRVRSPKKKQNAAAFEDDRNDTEKDATSSVRSAKHGRSYTRVLVKNLIARRRSGDKDKKQSTTPSASQMKRTFSIHHMDSNDYVAQDPESIKQITTERADNVEVDSEQAIGPGSSSAHRVLPILQCTSDTSVGDVEFRDNSSPKKATPVSSYRFCRSRSSIDGLSRDQLHELLNLIAEGQTENDANAGTELYQSMFMDIMQKLMKNKDLFLMFLQDHSVSEKELRKSGSFPGPGWFHINSLSTFDHKETENGSIGKKQKSIQDRDSDKDNKDQKNVTTVSRHFKVLKKKIKDIIKENNKEQARISMDSIFHKIPYGEKASKIKMKETGLASTSSSNNKLKRMRKSTSLTESLGRYSQLLESVSSTDAKRSRVVENSVESISSIEAKRTSNLIKESKDAPTKKAPRALGRMFSLQDLHSYSLSKNHSQLPLKPERLEEQPMKKDGSLKIAATKEQVLPINEQKLVAYEALELSIIKDRSYCFEDDYSNDVLRTPTEILVADSRQSSETGNFFRELSTWKSHTDMVEPQIDSDIEATPRDENVDDLFDEAPSLRAKKHGSFHIQVDEMNETEFQYVRNILLKSRIGSEVTLGEWYLPDQPVDPSLFEEEEECSSQALMLHGNELINTTLKHMLLFDLINEVLLQIYDTSFAYCPDCRIRPVPVGHRVLEEVWAVISQHLSHQLLLDQTVESTVARDFMKNDGWMDLKHDTEFVGLDMEDWILEELVEEIILDFDDIWIEKIIVDYDDISDLEFLAYQLEG</sequence>
<feature type="compositionally biased region" description="Basic residues" evidence="1">
    <location>
        <begin position="45"/>
        <end position="56"/>
    </location>
</feature>
<comment type="caution">
    <text evidence="3">The sequence shown here is derived from an EMBL/GenBank/DDBJ whole genome shotgun (WGS) entry which is preliminary data.</text>
</comment>
<evidence type="ECO:0000313" key="3">
    <source>
        <dbReference type="EMBL" id="KAG6483230.1"/>
    </source>
</evidence>
<gene>
    <name evidence="3" type="ORF">ZIOFF_059872</name>
</gene>
<dbReference type="Proteomes" id="UP000734854">
    <property type="component" value="Unassembled WGS sequence"/>
</dbReference>
<feature type="region of interest" description="Disordered" evidence="1">
    <location>
        <begin position="293"/>
        <end position="323"/>
    </location>
</feature>
<evidence type="ECO:0000313" key="4">
    <source>
        <dbReference type="Proteomes" id="UP000734854"/>
    </source>
</evidence>
<dbReference type="InterPro" id="IPR044257">
    <property type="entry name" value="TRM32-like"/>
</dbReference>
<dbReference type="AlphaFoldDB" id="A0A8J5FFV5"/>
<feature type="compositionally biased region" description="Basic and acidic residues" evidence="1">
    <location>
        <begin position="306"/>
        <end position="320"/>
    </location>
</feature>
<organism evidence="3 4">
    <name type="scientific">Zingiber officinale</name>
    <name type="common">Ginger</name>
    <name type="synonym">Amomum zingiber</name>
    <dbReference type="NCBI Taxonomy" id="94328"/>
    <lineage>
        <taxon>Eukaryota</taxon>
        <taxon>Viridiplantae</taxon>
        <taxon>Streptophyta</taxon>
        <taxon>Embryophyta</taxon>
        <taxon>Tracheophyta</taxon>
        <taxon>Spermatophyta</taxon>
        <taxon>Magnoliopsida</taxon>
        <taxon>Liliopsida</taxon>
        <taxon>Zingiberales</taxon>
        <taxon>Zingiberaceae</taxon>
        <taxon>Zingiber</taxon>
    </lineage>
</organism>
<dbReference type="Pfam" id="PF14309">
    <property type="entry name" value="DUF4378"/>
    <property type="match status" value="1"/>
</dbReference>
<dbReference type="InterPro" id="IPR025486">
    <property type="entry name" value="DUF4378"/>
</dbReference>
<evidence type="ECO:0000259" key="2">
    <source>
        <dbReference type="Pfam" id="PF14309"/>
    </source>
</evidence>
<proteinExistence type="predicted"/>
<reference evidence="3 4" key="1">
    <citation type="submission" date="2020-08" db="EMBL/GenBank/DDBJ databases">
        <title>Plant Genome Project.</title>
        <authorList>
            <person name="Zhang R.-G."/>
        </authorList>
    </citation>
    <scope>NUCLEOTIDE SEQUENCE [LARGE SCALE GENOMIC DNA]</scope>
    <source>
        <tissue evidence="3">Rhizome</tissue>
    </source>
</reference>